<dbReference type="InterPro" id="IPR032675">
    <property type="entry name" value="LRR_dom_sf"/>
</dbReference>
<dbReference type="STRING" id="10195.A0A3M7PC69"/>
<dbReference type="SUPFAM" id="SSF52047">
    <property type="entry name" value="RNI-like"/>
    <property type="match status" value="1"/>
</dbReference>
<dbReference type="Proteomes" id="UP000276133">
    <property type="component" value="Unassembled WGS sequence"/>
</dbReference>
<dbReference type="InterPro" id="IPR050694">
    <property type="entry name" value="LRRC14/PRAME"/>
</dbReference>
<keyword evidence="3" id="KW-1185">Reference proteome</keyword>
<proteinExistence type="predicted"/>
<comment type="caution">
    <text evidence="2">The sequence shown here is derived from an EMBL/GenBank/DDBJ whole genome shotgun (WGS) entry which is preliminary data.</text>
</comment>
<dbReference type="Gene3D" id="3.80.10.10">
    <property type="entry name" value="Ribonuclease Inhibitor"/>
    <property type="match status" value="1"/>
</dbReference>
<organism evidence="2 3">
    <name type="scientific">Brachionus plicatilis</name>
    <name type="common">Marine rotifer</name>
    <name type="synonym">Brachionus muelleri</name>
    <dbReference type="NCBI Taxonomy" id="10195"/>
    <lineage>
        <taxon>Eukaryota</taxon>
        <taxon>Metazoa</taxon>
        <taxon>Spiralia</taxon>
        <taxon>Gnathifera</taxon>
        <taxon>Rotifera</taxon>
        <taxon>Eurotatoria</taxon>
        <taxon>Monogononta</taxon>
        <taxon>Pseudotrocha</taxon>
        <taxon>Ploima</taxon>
        <taxon>Brachionidae</taxon>
        <taxon>Brachionus</taxon>
    </lineage>
</organism>
<gene>
    <name evidence="2" type="ORF">BpHYR1_033227</name>
</gene>
<evidence type="ECO:0000313" key="3">
    <source>
        <dbReference type="Proteomes" id="UP000276133"/>
    </source>
</evidence>
<sequence>MFFMHVMITYNTIQNVSTVEITFKKRDVSNIFLVRIKRKYFMSKNLGTRIVPFFMLGPKKHTKNRSYFRYQIFECWAILFNTFLAQNHIEGLRLQYNSITEESIKDILPYISQLQNLRALDLSCNLIDYRQNPEILQKMADTFGTLKHLNRLDLSSSPLGGCLPILLSTLELPLQYLSLHSCGLSDSDLFFLANSKHILVEHLDLSENRLTRFSDALIVLLKKCAPNLNVLELDDNSFDCIDYLTIICVARKMPHLKLLATKGTFEVNDHLLGAEFLQHSNSLIAWRISLPIDVYDQNETDIVAQEAQKRIFVERINVFKQQKNIKSFIFCE</sequence>
<dbReference type="OrthoDB" id="10061135at2759"/>
<dbReference type="GO" id="GO:0005737">
    <property type="term" value="C:cytoplasm"/>
    <property type="evidence" value="ECO:0007669"/>
    <property type="project" value="TreeGrafter"/>
</dbReference>
<dbReference type="PANTHER" id="PTHR14224:SF37">
    <property type="entry name" value="LEUCINE-RICH REPEAT-CONTAINING PROTEIN 14"/>
    <property type="match status" value="1"/>
</dbReference>
<evidence type="ECO:0000256" key="1">
    <source>
        <dbReference type="ARBA" id="ARBA00022737"/>
    </source>
</evidence>
<reference evidence="2 3" key="1">
    <citation type="journal article" date="2018" name="Sci. Rep.">
        <title>Genomic signatures of local adaptation to the degree of environmental predictability in rotifers.</title>
        <authorList>
            <person name="Franch-Gras L."/>
            <person name="Hahn C."/>
            <person name="Garcia-Roger E.M."/>
            <person name="Carmona M.J."/>
            <person name="Serra M."/>
            <person name="Gomez A."/>
        </authorList>
    </citation>
    <scope>NUCLEOTIDE SEQUENCE [LARGE SCALE GENOMIC DNA]</scope>
    <source>
        <strain evidence="2">HYR1</strain>
    </source>
</reference>
<evidence type="ECO:0000313" key="2">
    <source>
        <dbReference type="EMBL" id="RMZ96569.1"/>
    </source>
</evidence>
<protein>
    <submittedName>
        <fullName evidence="2">Leucine-rich repeat-containing 14-like</fullName>
    </submittedName>
</protein>
<accession>A0A3M7PC69</accession>
<name>A0A3M7PC69_BRAPC</name>
<dbReference type="AlphaFoldDB" id="A0A3M7PC69"/>
<keyword evidence="1" id="KW-0677">Repeat</keyword>
<dbReference type="PANTHER" id="PTHR14224">
    <property type="entry name" value="SIMILAR TO PREFERENTIALLY EXPRESSED ANTIGEN IN MELANOMA-LIKE 3"/>
    <property type="match status" value="1"/>
</dbReference>
<dbReference type="EMBL" id="REGN01012069">
    <property type="protein sequence ID" value="RMZ96569.1"/>
    <property type="molecule type" value="Genomic_DNA"/>
</dbReference>